<evidence type="ECO:0000313" key="2">
    <source>
        <dbReference type="EMBL" id="KAJ8334670.1"/>
    </source>
</evidence>
<evidence type="ECO:0000313" key="3">
    <source>
        <dbReference type="Proteomes" id="UP001152622"/>
    </source>
</evidence>
<feature type="compositionally biased region" description="Basic residues" evidence="1">
    <location>
        <begin position="83"/>
        <end position="95"/>
    </location>
</feature>
<feature type="compositionally biased region" description="Basic and acidic residues" evidence="1">
    <location>
        <begin position="72"/>
        <end position="82"/>
    </location>
</feature>
<dbReference type="Proteomes" id="UP001152622">
    <property type="component" value="Chromosome 21"/>
</dbReference>
<comment type="caution">
    <text evidence="2">The sequence shown here is derived from an EMBL/GenBank/DDBJ whole genome shotgun (WGS) entry which is preliminary data.</text>
</comment>
<protein>
    <submittedName>
        <fullName evidence="2">Uncharacterized protein</fullName>
    </submittedName>
</protein>
<proteinExistence type="predicted"/>
<accession>A0A9Q1E9H5</accession>
<feature type="region of interest" description="Disordered" evidence="1">
    <location>
        <begin position="1"/>
        <end position="108"/>
    </location>
</feature>
<dbReference type="AlphaFoldDB" id="A0A9Q1E9H5"/>
<name>A0A9Q1E9H5_SYNKA</name>
<reference evidence="2" key="1">
    <citation type="journal article" date="2023" name="Science">
        <title>Genome structures resolve the early diversification of teleost fishes.</title>
        <authorList>
            <person name="Parey E."/>
            <person name="Louis A."/>
            <person name="Montfort J."/>
            <person name="Bouchez O."/>
            <person name="Roques C."/>
            <person name="Iampietro C."/>
            <person name="Lluch J."/>
            <person name="Castinel A."/>
            <person name="Donnadieu C."/>
            <person name="Desvignes T."/>
            <person name="Floi Bucao C."/>
            <person name="Jouanno E."/>
            <person name="Wen M."/>
            <person name="Mejri S."/>
            <person name="Dirks R."/>
            <person name="Jansen H."/>
            <person name="Henkel C."/>
            <person name="Chen W.J."/>
            <person name="Zahm M."/>
            <person name="Cabau C."/>
            <person name="Klopp C."/>
            <person name="Thompson A.W."/>
            <person name="Robinson-Rechavi M."/>
            <person name="Braasch I."/>
            <person name="Lecointre G."/>
            <person name="Bobe J."/>
            <person name="Postlethwait J.H."/>
            <person name="Berthelot C."/>
            <person name="Roest Crollius H."/>
            <person name="Guiguen Y."/>
        </authorList>
    </citation>
    <scope>NUCLEOTIDE SEQUENCE</scope>
    <source>
        <strain evidence="2">WJC10195</strain>
    </source>
</reference>
<sequence>MAERVKGPGTQRGARLPQLAKSQASETRGAIMRPHRREHASAGEADALGRAVARSTFDSSALNSDLCSQRQRRGESATEGHVKQNRNRGPNKRKTDKKEGRMGLGDVGNKGLQIFALTDLSAISSFETTSAVPP</sequence>
<keyword evidence="3" id="KW-1185">Reference proteome</keyword>
<evidence type="ECO:0000256" key="1">
    <source>
        <dbReference type="SAM" id="MobiDB-lite"/>
    </source>
</evidence>
<feature type="compositionally biased region" description="Polar residues" evidence="1">
    <location>
        <begin position="56"/>
        <end position="69"/>
    </location>
</feature>
<gene>
    <name evidence="2" type="ORF">SKAU_G00403090</name>
</gene>
<organism evidence="2 3">
    <name type="scientific">Synaphobranchus kaupii</name>
    <name type="common">Kaup's arrowtooth eel</name>
    <dbReference type="NCBI Taxonomy" id="118154"/>
    <lineage>
        <taxon>Eukaryota</taxon>
        <taxon>Metazoa</taxon>
        <taxon>Chordata</taxon>
        <taxon>Craniata</taxon>
        <taxon>Vertebrata</taxon>
        <taxon>Euteleostomi</taxon>
        <taxon>Actinopterygii</taxon>
        <taxon>Neopterygii</taxon>
        <taxon>Teleostei</taxon>
        <taxon>Anguilliformes</taxon>
        <taxon>Synaphobranchidae</taxon>
        <taxon>Synaphobranchus</taxon>
    </lineage>
</organism>
<dbReference type="EMBL" id="JAINUF010000021">
    <property type="protein sequence ID" value="KAJ8334670.1"/>
    <property type="molecule type" value="Genomic_DNA"/>
</dbReference>